<feature type="signal peptide" evidence="1">
    <location>
        <begin position="1"/>
        <end position="22"/>
    </location>
</feature>
<dbReference type="RefSeq" id="WP_046383878.1">
    <property type="nucleotide sequence ID" value="NZ_CP018420.1"/>
</dbReference>
<dbReference type="EMBL" id="JAAQWE010000011">
    <property type="protein sequence ID" value="NMX97702.1"/>
    <property type="molecule type" value="Genomic_DNA"/>
</dbReference>
<dbReference type="KEGG" id="pvr:PverR02_12725"/>
<dbReference type="Proteomes" id="UP000298274">
    <property type="component" value="Chromosome"/>
</dbReference>
<keyword evidence="1" id="KW-0732">Signal</keyword>
<evidence type="ECO:0000256" key="1">
    <source>
        <dbReference type="SAM" id="SignalP"/>
    </source>
</evidence>
<dbReference type="AlphaFoldDB" id="A0A0R3B0K1"/>
<evidence type="ECO:0000313" key="3">
    <source>
        <dbReference type="EMBL" id="QCG67852.1"/>
    </source>
</evidence>
<dbReference type="OrthoDB" id="7011214at2"/>
<evidence type="ECO:0000313" key="2">
    <source>
        <dbReference type="EMBL" id="NMX97702.1"/>
    </source>
</evidence>
<reference evidence="3" key="3">
    <citation type="submission" date="2020-01" db="EMBL/GenBank/DDBJ databases">
        <title>Complete genome sequence of Pseudomonas veronii strain PVy, a versatile degrader capable of using multiple contaminants as sole carbon sources.</title>
        <authorList>
            <person name="Lopez-Echartea E."/>
            <person name="Ridl J."/>
            <person name="Pajer P."/>
            <person name="Strejcek M."/>
            <person name="Suman J."/>
            <person name="Uhlik O."/>
        </authorList>
    </citation>
    <scope>NUCLEOTIDE SEQUENCE</scope>
    <source>
        <strain evidence="3">Pvy</strain>
    </source>
</reference>
<dbReference type="Proteomes" id="UP000552560">
    <property type="component" value="Unassembled WGS sequence"/>
</dbReference>
<evidence type="ECO:0000313" key="4">
    <source>
        <dbReference type="Proteomes" id="UP000298274"/>
    </source>
</evidence>
<dbReference type="GeneID" id="47556009"/>
<accession>A0A0R3B0K1</accession>
<sequence>MNVIRLSLVTGFLAVWTGTCMAAPQGGVVRFYGSIVEPGCTTAAASGSIMDLKGCPQASRGNQLAVQPVRSVKAVGAPNAYVRLMADTPNGRYYDQQYVLVDAFDKPIQTGSYLITLTSP</sequence>
<reference evidence="2 5" key="2">
    <citation type="journal article" date="2020" name="Front. Microbiol.">
        <title>Genetic Organization of the aprX-lipA2 Operon Affects the Proteolytic Potential of Pseudomonas Species in Milk.</title>
        <authorList>
            <person name="Maier C."/>
            <person name="Huptas C."/>
            <person name="von Neubeck M."/>
            <person name="Scherer S."/>
            <person name="Wenning M."/>
            <person name="Lucking G."/>
        </authorList>
    </citation>
    <scope>NUCLEOTIDE SEQUENCE [LARGE SCALE GENOMIC DNA]</scope>
    <source>
        <strain evidence="2 5">WS 4671</strain>
    </source>
</reference>
<feature type="chain" id="PRO_5035999974" evidence="1">
    <location>
        <begin position="23"/>
        <end position="120"/>
    </location>
</feature>
<proteinExistence type="predicted"/>
<gene>
    <name evidence="3" type="ORF">E4167_27365</name>
    <name evidence="2" type="ORF">HBO43_13960</name>
</gene>
<organism evidence="2 5">
    <name type="scientific">Pseudomonas veronii</name>
    <dbReference type="NCBI Taxonomy" id="76761"/>
    <lineage>
        <taxon>Bacteria</taxon>
        <taxon>Pseudomonadati</taxon>
        <taxon>Pseudomonadota</taxon>
        <taxon>Gammaproteobacteria</taxon>
        <taxon>Pseudomonadales</taxon>
        <taxon>Pseudomonadaceae</taxon>
        <taxon>Pseudomonas</taxon>
    </lineage>
</organism>
<dbReference type="EMBL" id="CP039631">
    <property type="protein sequence ID" value="QCG67852.1"/>
    <property type="molecule type" value="Genomic_DNA"/>
</dbReference>
<protein>
    <submittedName>
        <fullName evidence="2">Type 1 fimbrial protein</fullName>
    </submittedName>
</protein>
<name>A0A0R3B0K1_PSEVE</name>
<reference evidence="4" key="1">
    <citation type="submission" date="2019-04" db="EMBL/GenBank/DDBJ databases">
        <title>Complete genome sequence of Pseudomonas veronii strain PVy, a versatile degrader capable of using multiple contaminants as sole carbon sources.</title>
        <authorList>
            <person name="Lopez-Echartea E."/>
            <person name="Ridl J."/>
            <person name="Pajer P."/>
            <person name="Strejcek M."/>
            <person name="Suman J."/>
            <person name="Uhlik O."/>
        </authorList>
    </citation>
    <scope>NUCLEOTIDE SEQUENCE [LARGE SCALE GENOMIC DNA]</scope>
    <source>
        <strain evidence="4">Pvy</strain>
    </source>
</reference>
<evidence type="ECO:0000313" key="5">
    <source>
        <dbReference type="Proteomes" id="UP000552560"/>
    </source>
</evidence>